<evidence type="ECO:0000259" key="4">
    <source>
        <dbReference type="PROSITE" id="PS50042"/>
    </source>
</evidence>
<evidence type="ECO:0000256" key="2">
    <source>
        <dbReference type="ARBA" id="ARBA00023125"/>
    </source>
</evidence>
<dbReference type="OrthoDB" id="9777588at2"/>
<dbReference type="PROSITE" id="PS50042">
    <property type="entry name" value="CNMP_BINDING_3"/>
    <property type="match status" value="1"/>
</dbReference>
<keyword evidence="3" id="KW-0804">Transcription</keyword>
<evidence type="ECO:0000256" key="3">
    <source>
        <dbReference type="ARBA" id="ARBA00023163"/>
    </source>
</evidence>
<dbReference type="Pfam" id="PF00027">
    <property type="entry name" value="cNMP_binding"/>
    <property type="match status" value="1"/>
</dbReference>
<evidence type="ECO:0000313" key="6">
    <source>
        <dbReference type="EMBL" id="ALE52940.1"/>
    </source>
</evidence>
<dbReference type="InterPro" id="IPR012318">
    <property type="entry name" value="HTH_CRP"/>
</dbReference>
<evidence type="ECO:0000256" key="1">
    <source>
        <dbReference type="ARBA" id="ARBA00023015"/>
    </source>
</evidence>
<dbReference type="RefSeq" id="WP_053951922.1">
    <property type="nucleotide sequence ID" value="NZ_CP010552.1"/>
</dbReference>
<dbReference type="GO" id="GO:0003677">
    <property type="term" value="F:DNA binding"/>
    <property type="evidence" value="ECO:0007669"/>
    <property type="project" value="UniProtKB-KW"/>
</dbReference>
<dbReference type="STRING" id="1705394.SP60_06860"/>
<dbReference type="InterPro" id="IPR018490">
    <property type="entry name" value="cNMP-bd_dom_sf"/>
</dbReference>
<dbReference type="Proteomes" id="UP000058020">
    <property type="component" value="Chromosome"/>
</dbReference>
<dbReference type="Gene3D" id="1.10.10.10">
    <property type="entry name" value="Winged helix-like DNA-binding domain superfamily/Winged helix DNA-binding domain"/>
    <property type="match status" value="1"/>
</dbReference>
<dbReference type="PATRIC" id="fig|1705394.5.peg.1369"/>
<dbReference type="Gene3D" id="2.60.120.10">
    <property type="entry name" value="Jelly Rolls"/>
    <property type="match status" value="1"/>
</dbReference>
<dbReference type="InterPro" id="IPR014710">
    <property type="entry name" value="RmlC-like_jellyroll"/>
</dbReference>
<dbReference type="EMBL" id="CP010552">
    <property type="protein sequence ID" value="ALE52940.1"/>
    <property type="molecule type" value="Genomic_DNA"/>
</dbReference>
<sequence>MISAKNYHNKYYKFLEKTSIFKDIDTNDLVDFLETIKIKQYRKGEMVTFDSQEHAKCYIVFDGLFKLTRVDERGDEIVIALVDKKDIVSPMHYSKHYDICAEFVKNTTLIYFNKDEIERFTEKSHQFSTNIITYLAGNVQKLMVNAEVLQLKSAKEKVGWYLAHSKINNTFRLPYSKSLIASYLGIKPESFSRALVLLKEEGISLANKTINLESGDELCKYCDKVTGSNCRSFESEGCAHA</sequence>
<keyword evidence="7" id="KW-1185">Reference proteome</keyword>
<dbReference type="SUPFAM" id="SSF51206">
    <property type="entry name" value="cAMP-binding domain-like"/>
    <property type="match status" value="1"/>
</dbReference>
<dbReference type="GO" id="GO:0006355">
    <property type="term" value="P:regulation of DNA-templated transcription"/>
    <property type="evidence" value="ECO:0007669"/>
    <property type="project" value="InterPro"/>
</dbReference>
<evidence type="ECO:0008006" key="8">
    <source>
        <dbReference type="Google" id="ProtNLM"/>
    </source>
</evidence>
<reference evidence="6 7" key="1">
    <citation type="journal article" date="2015" name="Genome Announc.">
        <title>Genome Sequence of 'Candidatus Thioglobus autotrophica' Strain EF1, a Chemoautotroph from the SUP05 Clade of Marine Gammaproteobacteria.</title>
        <authorList>
            <person name="Shah V."/>
            <person name="Morris R.M."/>
        </authorList>
    </citation>
    <scope>NUCLEOTIDE SEQUENCE [LARGE SCALE GENOMIC DNA]</scope>
    <source>
        <strain evidence="6 7">EF1</strain>
    </source>
</reference>
<keyword evidence="1" id="KW-0805">Transcription regulation</keyword>
<feature type="domain" description="Cyclic nucleotide-binding" evidence="4">
    <location>
        <begin position="20"/>
        <end position="91"/>
    </location>
</feature>
<dbReference type="Pfam" id="PF13545">
    <property type="entry name" value="HTH_Crp_2"/>
    <property type="match status" value="1"/>
</dbReference>
<evidence type="ECO:0000313" key="7">
    <source>
        <dbReference type="Proteomes" id="UP000058020"/>
    </source>
</evidence>
<protein>
    <recommendedName>
        <fullName evidence="8">Crp/Fnr family transcriptional regulator</fullName>
    </recommendedName>
</protein>
<dbReference type="InterPro" id="IPR036388">
    <property type="entry name" value="WH-like_DNA-bd_sf"/>
</dbReference>
<organism evidence="6 7">
    <name type="scientific">Candidatus Thioglobus autotrophicus</name>
    <dbReference type="NCBI Taxonomy" id="1705394"/>
    <lineage>
        <taxon>Bacteria</taxon>
        <taxon>Pseudomonadati</taxon>
        <taxon>Pseudomonadota</taxon>
        <taxon>Gammaproteobacteria</taxon>
        <taxon>Candidatus Pseudothioglobaceae</taxon>
        <taxon>Candidatus Thioglobus</taxon>
    </lineage>
</organism>
<accession>A0A0M5LF37</accession>
<gene>
    <name evidence="6" type="ORF">SP60_06860</name>
</gene>
<dbReference type="SMART" id="SM00419">
    <property type="entry name" value="HTH_CRP"/>
    <property type="match status" value="1"/>
</dbReference>
<dbReference type="PROSITE" id="PS51063">
    <property type="entry name" value="HTH_CRP_2"/>
    <property type="match status" value="1"/>
</dbReference>
<dbReference type="InterPro" id="IPR000595">
    <property type="entry name" value="cNMP-bd_dom"/>
</dbReference>
<keyword evidence="2" id="KW-0238">DNA-binding</keyword>
<dbReference type="KEGG" id="tho:SP60_06860"/>
<evidence type="ECO:0000259" key="5">
    <source>
        <dbReference type="PROSITE" id="PS51063"/>
    </source>
</evidence>
<dbReference type="AlphaFoldDB" id="A0A0M5LF37"/>
<feature type="domain" description="HTH crp-type" evidence="5">
    <location>
        <begin position="152"/>
        <end position="216"/>
    </location>
</feature>
<name>A0A0M5LF37_9GAMM</name>
<proteinExistence type="predicted"/>